<feature type="transmembrane region" description="Helical" evidence="6">
    <location>
        <begin position="12"/>
        <end position="29"/>
    </location>
</feature>
<dbReference type="InterPro" id="IPR042175">
    <property type="entry name" value="Cell/Rod_MreC_2"/>
</dbReference>
<dbReference type="PANTHER" id="PTHR34138:SF1">
    <property type="entry name" value="CELL SHAPE-DETERMINING PROTEIN MREC"/>
    <property type="match status" value="1"/>
</dbReference>
<comment type="similarity">
    <text evidence="1 5">Belongs to the MreC family.</text>
</comment>
<gene>
    <name evidence="8" type="primary">mreC</name>
    <name evidence="8" type="ORF">EJV47_26840</name>
</gene>
<dbReference type="GO" id="GO:0008360">
    <property type="term" value="P:regulation of cell shape"/>
    <property type="evidence" value="ECO:0007669"/>
    <property type="project" value="UniProtKB-KW"/>
</dbReference>
<evidence type="ECO:0000259" key="7">
    <source>
        <dbReference type="Pfam" id="PF04085"/>
    </source>
</evidence>
<feature type="domain" description="Rod shape-determining protein MreC beta-barrel core" evidence="7">
    <location>
        <begin position="131"/>
        <end position="278"/>
    </location>
</feature>
<accession>A0A431TUQ2</accession>
<proteinExistence type="inferred from homology"/>
<dbReference type="PANTHER" id="PTHR34138">
    <property type="entry name" value="CELL SHAPE-DETERMINING PROTEIN MREC"/>
    <property type="match status" value="1"/>
</dbReference>
<dbReference type="AlphaFoldDB" id="A0A431TUQ2"/>
<dbReference type="PIRSF" id="PIRSF038471">
    <property type="entry name" value="MreC"/>
    <property type="match status" value="1"/>
</dbReference>
<dbReference type="InterPro" id="IPR007221">
    <property type="entry name" value="MreC"/>
</dbReference>
<organism evidence="8 9">
    <name type="scientific">Hymenobacter gummosus</name>
    <dbReference type="NCBI Taxonomy" id="1776032"/>
    <lineage>
        <taxon>Bacteria</taxon>
        <taxon>Pseudomonadati</taxon>
        <taxon>Bacteroidota</taxon>
        <taxon>Cytophagia</taxon>
        <taxon>Cytophagales</taxon>
        <taxon>Hymenobacteraceae</taxon>
        <taxon>Hymenobacter</taxon>
    </lineage>
</organism>
<evidence type="ECO:0000313" key="9">
    <source>
        <dbReference type="Proteomes" id="UP000282184"/>
    </source>
</evidence>
<keyword evidence="6" id="KW-1133">Transmembrane helix</keyword>
<reference evidence="8 9" key="1">
    <citation type="submission" date="2018-12" db="EMBL/GenBank/DDBJ databases">
        <title>Hymenobacter gummosus sp. nov., isolated from a spring.</title>
        <authorList>
            <person name="Nie L."/>
        </authorList>
    </citation>
    <scope>NUCLEOTIDE SEQUENCE [LARGE SCALE GENOMIC DNA]</scope>
    <source>
        <strain evidence="8 9">KCTC 52166</strain>
    </source>
</reference>
<evidence type="ECO:0000256" key="3">
    <source>
        <dbReference type="ARBA" id="ARBA00022960"/>
    </source>
</evidence>
<dbReference type="InterPro" id="IPR042177">
    <property type="entry name" value="Cell/Rod_1"/>
</dbReference>
<dbReference type="GO" id="GO:0005886">
    <property type="term" value="C:plasma membrane"/>
    <property type="evidence" value="ECO:0007669"/>
    <property type="project" value="TreeGrafter"/>
</dbReference>
<protein>
    <recommendedName>
        <fullName evidence="2 5">Cell shape-determining protein MreC</fullName>
    </recommendedName>
    <alternativeName>
        <fullName evidence="4 5">Cell shape protein MreC</fullName>
    </alternativeName>
</protein>
<keyword evidence="6" id="KW-0472">Membrane</keyword>
<comment type="function">
    <text evidence="5">Involved in formation and maintenance of cell shape.</text>
</comment>
<keyword evidence="3 5" id="KW-0133">Cell shape</keyword>
<evidence type="ECO:0000256" key="2">
    <source>
        <dbReference type="ARBA" id="ARBA00013855"/>
    </source>
</evidence>
<dbReference type="Gene3D" id="2.40.10.350">
    <property type="entry name" value="Rod shape-determining protein MreC, domain 2"/>
    <property type="match status" value="1"/>
</dbReference>
<dbReference type="NCBIfam" id="NF010532">
    <property type="entry name" value="PRK13922.9-3"/>
    <property type="match status" value="1"/>
</dbReference>
<keyword evidence="9" id="KW-1185">Reference proteome</keyword>
<evidence type="ECO:0000313" key="8">
    <source>
        <dbReference type="EMBL" id="RTQ44987.1"/>
    </source>
</evidence>
<sequence>MRNLLDFLYRYRGFLVFALLEVVSLVLFIRNSAYQRAAFFNSSNAYIGRVLEVRTQVYDYFSLIDKNKALAAENAQLRRQLYRSDLAARMPDSLAASGDTTGTRLRPDTLLVGLQQLLTRSSDYPLVPARVINQTLRRVDNYLTLNAGTQQGVRAGMGVLTGAGVVGRVRQVSEHYATVTSVLHSKTNVSAKLRHDGTFGTIKWLGEDPTHVILDYIPRQNKLLMGDTVVTSGYNQVFPEGVMIGTVDYFAKEPDKNFWTVRVRLAVDFSKLTYVYVVGPQPRVAERDTLETRSGLRAAAEEEGGKP</sequence>
<dbReference type="OrthoDB" id="9811827at2"/>
<dbReference type="Pfam" id="PF04085">
    <property type="entry name" value="MreC"/>
    <property type="match status" value="1"/>
</dbReference>
<dbReference type="Gene3D" id="2.40.10.340">
    <property type="entry name" value="Rod shape-determining protein MreC, domain 1"/>
    <property type="match status" value="1"/>
</dbReference>
<keyword evidence="6" id="KW-0812">Transmembrane</keyword>
<evidence type="ECO:0000256" key="1">
    <source>
        <dbReference type="ARBA" id="ARBA00009369"/>
    </source>
</evidence>
<dbReference type="RefSeq" id="WP_126696302.1">
    <property type="nucleotide sequence ID" value="NZ_RXOF01000023.1"/>
</dbReference>
<comment type="caution">
    <text evidence="8">The sequence shown here is derived from an EMBL/GenBank/DDBJ whole genome shotgun (WGS) entry which is preliminary data.</text>
</comment>
<dbReference type="InterPro" id="IPR055342">
    <property type="entry name" value="MreC_beta-barrel_core"/>
</dbReference>
<name>A0A431TUQ2_9BACT</name>
<dbReference type="Proteomes" id="UP000282184">
    <property type="component" value="Unassembled WGS sequence"/>
</dbReference>
<evidence type="ECO:0000256" key="5">
    <source>
        <dbReference type="PIRNR" id="PIRNR038471"/>
    </source>
</evidence>
<dbReference type="EMBL" id="RXOF01000023">
    <property type="protein sequence ID" value="RTQ44987.1"/>
    <property type="molecule type" value="Genomic_DNA"/>
</dbReference>
<evidence type="ECO:0000256" key="6">
    <source>
        <dbReference type="SAM" id="Phobius"/>
    </source>
</evidence>
<evidence type="ECO:0000256" key="4">
    <source>
        <dbReference type="ARBA" id="ARBA00032089"/>
    </source>
</evidence>